<gene>
    <name evidence="1" type="ORF">METZ01_LOCUS280612</name>
</gene>
<reference evidence="1" key="1">
    <citation type="submission" date="2018-05" db="EMBL/GenBank/DDBJ databases">
        <authorList>
            <person name="Lanie J.A."/>
            <person name="Ng W.-L."/>
            <person name="Kazmierczak K.M."/>
            <person name="Andrzejewski T.M."/>
            <person name="Davidsen T.M."/>
            <person name="Wayne K.J."/>
            <person name="Tettelin H."/>
            <person name="Glass J.I."/>
            <person name="Rusch D."/>
            <person name="Podicherti R."/>
            <person name="Tsui H.-C.T."/>
            <person name="Winkler M.E."/>
        </authorList>
    </citation>
    <scope>NUCLEOTIDE SEQUENCE</scope>
</reference>
<evidence type="ECO:0000313" key="1">
    <source>
        <dbReference type="EMBL" id="SVC27758.1"/>
    </source>
</evidence>
<organism evidence="1">
    <name type="scientific">marine metagenome</name>
    <dbReference type="NCBI Taxonomy" id="408172"/>
    <lineage>
        <taxon>unclassified sequences</taxon>
        <taxon>metagenomes</taxon>
        <taxon>ecological metagenomes</taxon>
    </lineage>
</organism>
<name>A0A382KT67_9ZZZZ</name>
<proteinExistence type="predicted"/>
<sequence length="96" mass="10716">VKFVLLILCAFASMAYGAPGIHLRPVFEKSANGIFHKNKEVHFGFELNNRLKNPVEVKVVWQVATDQKNPVSKSAPSTIKIPVDEKRVVTYVAKIP</sequence>
<dbReference type="EMBL" id="UINC01082726">
    <property type="protein sequence ID" value="SVC27758.1"/>
    <property type="molecule type" value="Genomic_DNA"/>
</dbReference>
<accession>A0A382KT67</accession>
<dbReference type="AlphaFoldDB" id="A0A382KT67"/>
<feature type="non-terminal residue" evidence="1">
    <location>
        <position position="1"/>
    </location>
</feature>
<feature type="non-terminal residue" evidence="1">
    <location>
        <position position="96"/>
    </location>
</feature>
<protein>
    <submittedName>
        <fullName evidence="1">Uncharacterized protein</fullName>
    </submittedName>
</protein>